<feature type="domain" description="Tyr recombinase" evidence="3">
    <location>
        <begin position="1"/>
        <end position="140"/>
    </location>
</feature>
<dbReference type="EMBL" id="CP003057">
    <property type="protein sequence ID" value="AEQ97634.1"/>
    <property type="molecule type" value="Genomic_DNA"/>
</dbReference>
<dbReference type="PROSITE" id="PS50042">
    <property type="entry name" value="CNMP_BINDING_3"/>
    <property type="match status" value="1"/>
</dbReference>
<dbReference type="GO" id="GO:0015074">
    <property type="term" value="P:DNA integration"/>
    <property type="evidence" value="ECO:0007669"/>
    <property type="project" value="InterPro"/>
</dbReference>
<dbReference type="GO" id="GO:0003677">
    <property type="term" value="F:DNA binding"/>
    <property type="evidence" value="ECO:0007669"/>
    <property type="project" value="InterPro"/>
</dbReference>
<dbReference type="InterPro" id="IPR011010">
    <property type="entry name" value="DNA_brk_join_enz"/>
</dbReference>
<dbReference type="Gene3D" id="1.10.443.10">
    <property type="entry name" value="Intergrase catalytic core"/>
    <property type="match status" value="1"/>
</dbReference>
<feature type="domain" description="Cyclic nucleotide-binding" evidence="2">
    <location>
        <begin position="6"/>
        <end position="81"/>
    </location>
</feature>
<proteinExistence type="predicted"/>
<sequence>MGDVWSMDERQLGAGELVVRQAKTGTKLTMAVTGELAALLDRIAARKRGLMLRSTRLIVDADGLAIGRAALRYRFDQARKAAGVDKGDFQFRDLRATAGTDKADSAGDIRQAQAQLGHASVTTTEIYVRKRKGTKTTPTR</sequence>
<evidence type="ECO:0000256" key="1">
    <source>
        <dbReference type="ARBA" id="ARBA00023172"/>
    </source>
</evidence>
<dbReference type="SUPFAM" id="SSF56349">
    <property type="entry name" value="DNA breaking-rejoining enzymes"/>
    <property type="match status" value="1"/>
</dbReference>
<dbReference type="HOGENOM" id="CLU_052612_3_1_6"/>
<dbReference type="InterPro" id="IPR002104">
    <property type="entry name" value="Integrase_catalytic"/>
</dbReference>
<dbReference type="Proteomes" id="UP000008851">
    <property type="component" value="Chromosome"/>
</dbReference>
<organism evidence="4 5">
    <name type="scientific">Xanthomonas oryzae pv. oryzicola (strain BLS256)</name>
    <dbReference type="NCBI Taxonomy" id="383407"/>
    <lineage>
        <taxon>Bacteria</taxon>
        <taxon>Pseudomonadati</taxon>
        <taxon>Pseudomonadota</taxon>
        <taxon>Gammaproteobacteria</taxon>
        <taxon>Lysobacterales</taxon>
        <taxon>Lysobacteraceae</taxon>
        <taxon>Xanthomonas</taxon>
    </lineage>
</organism>
<dbReference type="PROSITE" id="PS51898">
    <property type="entry name" value="TYR_RECOMBINASE"/>
    <property type="match status" value="1"/>
</dbReference>
<keyword evidence="1" id="KW-0233">DNA recombination</keyword>
<accession>G7TEB7</accession>
<dbReference type="InterPro" id="IPR000595">
    <property type="entry name" value="cNMP-bd_dom"/>
</dbReference>
<reference evidence="4 5" key="1">
    <citation type="journal article" date="2011" name="J. Bacteriol.">
        <title>Two new complete genome sequences offer insight into host and tissue specificity of plant pathogenic Xanthomonas spp.</title>
        <authorList>
            <person name="Bogdanove A.J."/>
            <person name="Koebnik R."/>
            <person name="Lu H."/>
            <person name="Furutani A."/>
            <person name="Angiuoli S.V."/>
            <person name="Patil P.B."/>
            <person name="Van Sluys M.A."/>
            <person name="Ryan R.P."/>
            <person name="Meyer D.F."/>
            <person name="Han S.W."/>
            <person name="Aparna G."/>
            <person name="Rajaram M."/>
            <person name="Delcher A.L."/>
            <person name="Phillippy A.M."/>
            <person name="Puiu D."/>
            <person name="Schatz M.C."/>
            <person name="Shumway M."/>
            <person name="Sommer D.D."/>
            <person name="Trapnell C."/>
            <person name="Benahmed F."/>
            <person name="Dimitrov G."/>
            <person name="Madupu R."/>
            <person name="Radune D."/>
            <person name="Sullivan S."/>
            <person name="Jha G."/>
            <person name="Ishihara H."/>
            <person name="Lee S.W."/>
            <person name="Pandey A."/>
            <person name="Sharma V."/>
            <person name="Sriariyanun M."/>
            <person name="Szurek B."/>
            <person name="Vera-Cruz C.M."/>
            <person name="Dorman K.S."/>
            <person name="Ronald P.C."/>
            <person name="Verdier V."/>
            <person name="Dow J.M."/>
            <person name="Sonti R.V."/>
            <person name="Tsuge S."/>
            <person name="Brendel V.P."/>
            <person name="Rabinowicz P.D."/>
            <person name="Leach J.E."/>
            <person name="White F.F."/>
            <person name="Salzberg S.L."/>
        </authorList>
    </citation>
    <scope>NUCLEOTIDE SEQUENCE [LARGE SCALE GENOMIC DNA]</scope>
    <source>
        <strain evidence="4 5">BLS256</strain>
    </source>
</reference>
<name>G7TEB7_XANOB</name>
<dbReference type="InterPro" id="IPR013762">
    <property type="entry name" value="Integrase-like_cat_sf"/>
</dbReference>
<dbReference type="AlphaFoldDB" id="G7TEB7"/>
<evidence type="ECO:0000313" key="4">
    <source>
        <dbReference type="EMBL" id="AEQ97634.1"/>
    </source>
</evidence>
<evidence type="ECO:0000259" key="2">
    <source>
        <dbReference type="PROSITE" id="PS50042"/>
    </source>
</evidence>
<dbReference type="GO" id="GO:0006310">
    <property type="term" value="P:DNA recombination"/>
    <property type="evidence" value="ECO:0007669"/>
    <property type="project" value="UniProtKB-KW"/>
</dbReference>
<dbReference type="KEGG" id="xor:XOC_3541"/>
<gene>
    <name evidence="4" type="ORF">XOC_3541</name>
</gene>
<evidence type="ECO:0000313" key="5">
    <source>
        <dbReference type="Proteomes" id="UP000008851"/>
    </source>
</evidence>
<dbReference type="Pfam" id="PF00589">
    <property type="entry name" value="Phage_integrase"/>
    <property type="match status" value="1"/>
</dbReference>
<protein>
    <submittedName>
        <fullName evidence="4">Phage-related protein</fullName>
    </submittedName>
</protein>
<dbReference type="eggNOG" id="COG0582">
    <property type="taxonomic scope" value="Bacteria"/>
</dbReference>
<evidence type="ECO:0000259" key="3">
    <source>
        <dbReference type="PROSITE" id="PS51898"/>
    </source>
</evidence>